<keyword evidence="13" id="KW-1185">Reference proteome</keyword>
<dbReference type="GO" id="GO:0000245">
    <property type="term" value="P:spliceosomal complex assembly"/>
    <property type="evidence" value="ECO:0007669"/>
    <property type="project" value="TreeGrafter"/>
</dbReference>
<keyword evidence="7" id="KW-0508">mRNA splicing</keyword>
<dbReference type="HOGENOM" id="CLU_011554_1_0_1"/>
<feature type="domain" description="Pre-mRNA-splicing factor Syf1-like N-terminal HAT-repeats" evidence="11">
    <location>
        <begin position="39"/>
        <end position="179"/>
    </location>
</feature>
<dbReference type="STRING" id="253628.A0A0D2B6K8"/>
<dbReference type="GeneID" id="27310523"/>
<dbReference type="Pfam" id="PF23233">
    <property type="entry name" value="HAT_Syf1_CNRKL1_N"/>
    <property type="match status" value="1"/>
</dbReference>
<dbReference type="InterPro" id="IPR019734">
    <property type="entry name" value="TPR_rpt"/>
</dbReference>
<evidence type="ECO:0000256" key="8">
    <source>
        <dbReference type="ARBA" id="ARBA00023242"/>
    </source>
</evidence>
<sequence length="660" mass="78689">MASRIKNKAAAPVQITAEMLLKEASEHQMIKEFQSRKRSEFEKYVRIAPERIHNWSRYAEWEQEQREWTRARSVWERALAVHPTNPQVWLRYIDSELKGRNINHAKNLLDRATTILPRVSKLWFKYVYCLELLSDVSGTRQVFQRWLQWEPEPEVWYAAIKFELRYQEVDNARALYERLTFVHGEPNTWLKWARFEMEYGTPDLVRDVFSQAIEALGEDFMSEKIFMEYARFEAVRMHEHERARAIYKFALDRMPRSKSVNLHKAYTTFEKQFGDSDGVEDVVLEKRRVGYEDELRTSPKNYDAWLDLARLEERAGQEDRVRDVYERAIAQLPPSNEKRHWRRYLYLFLFYATWEELNSGDMERTEAIYRACLKLIPHSQWTSAKVWLNFAYFLIRQGRLTDARKTLGTAIGKAPKNKLFREYIELEKSLFEFDRARQLYTKWVSWDPSNAEAWKSFAELERGLADIDRARAIYELAISEDVLDMPELLWKEFIDFEVDNEEYERARALYEMLLQKTSHVKVWISYAQFEASVPDEEEEAAETAAADEDQLSEAAKRRVRAVFERGYKAMKEQDLKEERVALLRAWESFEKAQGSPEDLEKVQRQMPSKVKKRRRLDDDTFEEYMDWVFPADNESEKKLSNLLLAAQRWKQAQEQQKASA</sequence>
<dbReference type="InParanoid" id="A0A0D2B6K8"/>
<evidence type="ECO:0000256" key="3">
    <source>
        <dbReference type="ARBA" id="ARBA00011524"/>
    </source>
</evidence>
<dbReference type="InterPro" id="IPR003107">
    <property type="entry name" value="HAT"/>
</dbReference>
<dbReference type="SUPFAM" id="SSF48452">
    <property type="entry name" value="TPR-like"/>
    <property type="match status" value="4"/>
</dbReference>
<comment type="subcellular location">
    <subcellularLocation>
        <location evidence="1">Nucleus</location>
    </subcellularLocation>
</comment>
<evidence type="ECO:0000256" key="4">
    <source>
        <dbReference type="ARBA" id="ARBA00022664"/>
    </source>
</evidence>
<dbReference type="EMBL" id="KN847534">
    <property type="protein sequence ID" value="KIW06874.1"/>
    <property type="molecule type" value="Genomic_DNA"/>
</dbReference>
<evidence type="ECO:0000313" key="13">
    <source>
        <dbReference type="Proteomes" id="UP000053259"/>
    </source>
</evidence>
<dbReference type="InterPro" id="IPR045075">
    <property type="entry name" value="Syf1-like"/>
</dbReference>
<feature type="domain" description="Pre-mRNA-splicing factor Syf1/CRNKL1-like C-terminal HAT-repeats" evidence="10">
    <location>
        <begin position="311"/>
        <end position="549"/>
    </location>
</feature>
<dbReference type="AlphaFoldDB" id="A0A0D2B6K8"/>
<accession>A0A0D2B6K8</accession>
<dbReference type="PANTHER" id="PTHR11246">
    <property type="entry name" value="PRE-MRNA SPLICING FACTOR"/>
    <property type="match status" value="1"/>
</dbReference>
<dbReference type="GO" id="GO:0071011">
    <property type="term" value="C:precatalytic spliceosome"/>
    <property type="evidence" value="ECO:0007669"/>
    <property type="project" value="TreeGrafter"/>
</dbReference>
<organism evidence="12 13">
    <name type="scientific">Verruconis gallopava</name>
    <dbReference type="NCBI Taxonomy" id="253628"/>
    <lineage>
        <taxon>Eukaryota</taxon>
        <taxon>Fungi</taxon>
        <taxon>Dikarya</taxon>
        <taxon>Ascomycota</taxon>
        <taxon>Pezizomycotina</taxon>
        <taxon>Dothideomycetes</taxon>
        <taxon>Pleosporomycetidae</taxon>
        <taxon>Venturiales</taxon>
        <taxon>Sympoventuriaceae</taxon>
        <taxon>Verruconis</taxon>
    </lineage>
</organism>
<dbReference type="InterPro" id="IPR055433">
    <property type="entry name" value="HAT_Syf1-like_N"/>
</dbReference>
<dbReference type="FunCoup" id="A0A0D2B6K8">
    <property type="interactions" value="1042"/>
</dbReference>
<dbReference type="GO" id="GO:0071014">
    <property type="term" value="C:post-mRNA release spliceosomal complex"/>
    <property type="evidence" value="ECO:0007669"/>
    <property type="project" value="TreeGrafter"/>
</dbReference>
<keyword evidence="6" id="KW-0677">Repeat</keyword>
<protein>
    <recommendedName>
        <fullName evidence="14">Pre-mRNA-splicing factor CLF1</fullName>
    </recommendedName>
</protein>
<evidence type="ECO:0000256" key="1">
    <source>
        <dbReference type="ARBA" id="ARBA00004123"/>
    </source>
</evidence>
<keyword evidence="5" id="KW-0747">Spliceosome</keyword>
<evidence type="ECO:0000259" key="10">
    <source>
        <dbReference type="Pfam" id="PF23231"/>
    </source>
</evidence>
<dbReference type="FunFam" id="1.25.40.10:FF:000796">
    <property type="entry name" value="Crooked neck pre-mRNA splicing factor 1"/>
    <property type="match status" value="1"/>
</dbReference>
<dbReference type="OrthoDB" id="541719at2759"/>
<dbReference type="GO" id="GO:0071007">
    <property type="term" value="C:U2-type catalytic step 2 spliceosome"/>
    <property type="evidence" value="ECO:0007669"/>
    <property type="project" value="TreeGrafter"/>
</dbReference>
<proteinExistence type="inferred from homology"/>
<comment type="subunit">
    <text evidence="3">Associated with the spliceosome.</text>
</comment>
<dbReference type="FunFam" id="1.25.40.10:FF:000306">
    <property type="entry name" value="Cell cycle control protein cwf4"/>
    <property type="match status" value="1"/>
</dbReference>
<dbReference type="Gene3D" id="1.25.40.10">
    <property type="entry name" value="Tetratricopeptide repeat domain"/>
    <property type="match status" value="3"/>
</dbReference>
<gene>
    <name evidence="12" type="ORF">PV09_02550</name>
</gene>
<evidence type="ECO:0000259" key="11">
    <source>
        <dbReference type="Pfam" id="PF23233"/>
    </source>
</evidence>
<name>A0A0D2B6K8_9PEZI</name>
<evidence type="ECO:0000256" key="5">
    <source>
        <dbReference type="ARBA" id="ARBA00022728"/>
    </source>
</evidence>
<evidence type="ECO:0000256" key="9">
    <source>
        <dbReference type="ARBA" id="ARBA00037040"/>
    </source>
</evidence>
<dbReference type="FunFam" id="1.25.40.10:FF:000048">
    <property type="entry name" value="Cell cycle control protein"/>
    <property type="match status" value="1"/>
</dbReference>
<dbReference type="PANTHER" id="PTHR11246:SF3">
    <property type="entry name" value="CROOKED NECK-LIKE PROTEIN 1"/>
    <property type="match status" value="1"/>
</dbReference>
<comment type="function">
    <text evidence="9">Involved in pre-mRNA splicing and cell cycle progression. Required for the spliceosome assembly and initiation of the DNA replication.</text>
</comment>
<dbReference type="SMART" id="SM00028">
    <property type="entry name" value="TPR"/>
    <property type="match status" value="3"/>
</dbReference>
<evidence type="ECO:0000256" key="2">
    <source>
        <dbReference type="ARBA" id="ARBA00008644"/>
    </source>
</evidence>
<dbReference type="InterPro" id="IPR055430">
    <property type="entry name" value="HAT_Syf1_CNRKL1_C"/>
</dbReference>
<feature type="domain" description="Pre-mRNA-splicing factor Syf1/CRNKL1-like C-terminal HAT-repeats" evidence="10">
    <location>
        <begin position="205"/>
        <end position="289"/>
    </location>
</feature>
<dbReference type="VEuPathDB" id="FungiDB:PV09_02550"/>
<dbReference type="Proteomes" id="UP000053259">
    <property type="component" value="Unassembled WGS sequence"/>
</dbReference>
<dbReference type="RefSeq" id="XP_016216743.1">
    <property type="nucleotide sequence ID" value="XM_016355607.1"/>
</dbReference>
<evidence type="ECO:0008006" key="14">
    <source>
        <dbReference type="Google" id="ProtNLM"/>
    </source>
</evidence>
<keyword evidence="8" id="KW-0539">Nucleus</keyword>
<dbReference type="SMART" id="SM00386">
    <property type="entry name" value="HAT"/>
    <property type="match status" value="14"/>
</dbReference>
<evidence type="ECO:0000256" key="7">
    <source>
        <dbReference type="ARBA" id="ARBA00023187"/>
    </source>
</evidence>
<comment type="similarity">
    <text evidence="2">Belongs to the crooked-neck family.</text>
</comment>
<evidence type="ECO:0000313" key="12">
    <source>
        <dbReference type="EMBL" id="KIW06874.1"/>
    </source>
</evidence>
<dbReference type="InterPro" id="IPR011990">
    <property type="entry name" value="TPR-like_helical_dom_sf"/>
</dbReference>
<keyword evidence="4" id="KW-0507">mRNA processing</keyword>
<dbReference type="GO" id="GO:0000974">
    <property type="term" value="C:Prp19 complex"/>
    <property type="evidence" value="ECO:0007669"/>
    <property type="project" value="TreeGrafter"/>
</dbReference>
<evidence type="ECO:0000256" key="6">
    <source>
        <dbReference type="ARBA" id="ARBA00022737"/>
    </source>
</evidence>
<dbReference type="Pfam" id="PF23231">
    <property type="entry name" value="HAT_Syf1_CNRKL1_C"/>
    <property type="match status" value="2"/>
</dbReference>
<reference evidence="12 13" key="1">
    <citation type="submission" date="2015-01" db="EMBL/GenBank/DDBJ databases">
        <title>The Genome Sequence of Ochroconis gallopava CBS43764.</title>
        <authorList>
            <consortium name="The Broad Institute Genomics Platform"/>
            <person name="Cuomo C."/>
            <person name="de Hoog S."/>
            <person name="Gorbushina A."/>
            <person name="Stielow B."/>
            <person name="Teixiera M."/>
            <person name="Abouelleil A."/>
            <person name="Chapman S.B."/>
            <person name="Priest M."/>
            <person name="Young S.K."/>
            <person name="Wortman J."/>
            <person name="Nusbaum C."/>
            <person name="Birren B."/>
        </authorList>
    </citation>
    <scope>NUCLEOTIDE SEQUENCE [LARGE SCALE GENOMIC DNA]</scope>
    <source>
        <strain evidence="12 13">CBS 43764</strain>
    </source>
</reference>